<keyword evidence="1" id="KW-1133">Transmembrane helix</keyword>
<dbReference type="Pfam" id="PF25969">
    <property type="entry name" value="NUDT9_N"/>
    <property type="match status" value="1"/>
</dbReference>
<proteinExistence type="predicted"/>
<dbReference type="PANTHER" id="PTHR13030:SF8">
    <property type="entry name" value="ADP-RIBOSE PYROPHOSPHATASE, MITOCHONDRIAL"/>
    <property type="match status" value="1"/>
</dbReference>
<evidence type="ECO:0000256" key="2">
    <source>
        <dbReference type="SAM" id="SignalP"/>
    </source>
</evidence>
<dbReference type="Proteomes" id="UP000030758">
    <property type="component" value="Unassembled WGS sequence"/>
</dbReference>
<gene>
    <name evidence="3" type="ORF">M514_04566</name>
</gene>
<name>A0A085NID4_9BILA</name>
<sequence length="340" mass="38181">MDHRMATLCFEILLLFITLHTAHTGMKMQVPKRLQSWNVDYPKYQPINYSWPCETLTNCDSENRFSLKFNVMDGPIDRRRAKGRCGRKKIELKNGYPLNPEGRTGVRGRGAEKDKHVECLTRKNDGSGSAHIFSVWFDNFTEGFRKIEVLEDGMILLLRRNVSSKKVEKVLNRLQKYSFQLFSGNAPFHGNTDNAWLETHAYAVFCTKSSIFCEQGINYDKYGWKMVRQNETTVIGRSLLVSLNASTEGRNESNYEVFSCKPKGTKGIIQTAIGAFLLPPSLLATGFTSYLLAGLGVIPSVLPFLGLGLATAVVFLVTACVLLGVGLTKVRDNNKLSKYI</sequence>
<dbReference type="PANTHER" id="PTHR13030">
    <property type="entry name" value="NUDIX HYDROLASE"/>
    <property type="match status" value="1"/>
</dbReference>
<feature type="chain" id="PRO_5001796026" evidence="2">
    <location>
        <begin position="25"/>
        <end position="340"/>
    </location>
</feature>
<keyword evidence="1" id="KW-0812">Transmembrane</keyword>
<reference evidence="3" key="1">
    <citation type="journal article" date="2014" name="Nat. Genet.">
        <title>Genome and transcriptome of the porcine whipworm Trichuris suis.</title>
        <authorList>
            <person name="Jex A.R."/>
            <person name="Nejsum P."/>
            <person name="Schwarz E.M."/>
            <person name="Hu L."/>
            <person name="Young N.D."/>
            <person name="Hall R.S."/>
            <person name="Korhonen P.K."/>
            <person name="Liao S."/>
            <person name="Thamsborg S."/>
            <person name="Xia J."/>
            <person name="Xu P."/>
            <person name="Wang S."/>
            <person name="Scheerlinck J.P."/>
            <person name="Hofmann A."/>
            <person name="Sternberg P.W."/>
            <person name="Wang J."/>
            <person name="Gasser R.B."/>
        </authorList>
    </citation>
    <scope>NUCLEOTIDE SEQUENCE [LARGE SCALE GENOMIC DNA]</scope>
    <source>
        <strain evidence="3">DCEP-RM93F</strain>
    </source>
</reference>
<keyword evidence="2" id="KW-0732">Signal</keyword>
<accession>A0A085NID4</accession>
<dbReference type="GO" id="GO:0047631">
    <property type="term" value="F:ADP-ribose diphosphatase activity"/>
    <property type="evidence" value="ECO:0007669"/>
    <property type="project" value="InterPro"/>
</dbReference>
<feature type="signal peptide" evidence="2">
    <location>
        <begin position="1"/>
        <end position="24"/>
    </location>
</feature>
<dbReference type="InterPro" id="IPR039989">
    <property type="entry name" value="NUDT9"/>
</dbReference>
<feature type="transmembrane region" description="Helical" evidence="1">
    <location>
        <begin position="268"/>
        <end position="292"/>
    </location>
</feature>
<dbReference type="EMBL" id="KL367497">
    <property type="protein sequence ID" value="KFD69230.1"/>
    <property type="molecule type" value="Genomic_DNA"/>
</dbReference>
<organism evidence="3">
    <name type="scientific">Trichuris suis</name>
    <name type="common">pig whipworm</name>
    <dbReference type="NCBI Taxonomy" id="68888"/>
    <lineage>
        <taxon>Eukaryota</taxon>
        <taxon>Metazoa</taxon>
        <taxon>Ecdysozoa</taxon>
        <taxon>Nematoda</taxon>
        <taxon>Enoplea</taxon>
        <taxon>Dorylaimia</taxon>
        <taxon>Trichinellida</taxon>
        <taxon>Trichuridae</taxon>
        <taxon>Trichuris</taxon>
    </lineage>
</organism>
<feature type="transmembrane region" description="Helical" evidence="1">
    <location>
        <begin position="304"/>
        <end position="327"/>
    </location>
</feature>
<dbReference type="AlphaFoldDB" id="A0A085NID4"/>
<keyword evidence="1" id="KW-0472">Membrane</keyword>
<protein>
    <submittedName>
        <fullName evidence="3">Uncharacterized protein</fullName>
    </submittedName>
</protein>
<evidence type="ECO:0000256" key="1">
    <source>
        <dbReference type="SAM" id="Phobius"/>
    </source>
</evidence>
<evidence type="ECO:0000313" key="3">
    <source>
        <dbReference type="EMBL" id="KFD69230.1"/>
    </source>
</evidence>